<sequence length="128" mass="14518">MARKYSTKSASRRLPAQVFFNILDLATINAWVIFKEVVGTKIKRRDYILNLVDELRNNYVPSKTSTLSDFSPGIDDGPTASRRKSKQCQINSCRNKIMNICCDFKKPACGSCTSKMIKLSVCRNCKKQ</sequence>
<name>A0A4Y2A5G4_ARAVE</name>
<dbReference type="EMBL" id="BGPR01000004">
    <property type="protein sequence ID" value="GBL74174.1"/>
    <property type="molecule type" value="Genomic_DNA"/>
</dbReference>
<dbReference type="OrthoDB" id="6437203at2759"/>
<accession>A0A4Y2A5G4</accession>
<evidence type="ECO:0000313" key="1">
    <source>
        <dbReference type="EMBL" id="GBL74174.1"/>
    </source>
</evidence>
<protein>
    <recommendedName>
        <fullName evidence="3">PiggyBac transposable element-derived protein domain-containing protein</fullName>
    </recommendedName>
</protein>
<dbReference type="Proteomes" id="UP000499080">
    <property type="component" value="Unassembled WGS sequence"/>
</dbReference>
<dbReference type="AlphaFoldDB" id="A0A4Y2A5G4"/>
<comment type="caution">
    <text evidence="1">The sequence shown here is derived from an EMBL/GenBank/DDBJ whole genome shotgun (WGS) entry which is preliminary data.</text>
</comment>
<evidence type="ECO:0008006" key="3">
    <source>
        <dbReference type="Google" id="ProtNLM"/>
    </source>
</evidence>
<reference evidence="1 2" key="1">
    <citation type="journal article" date="2019" name="Sci. Rep.">
        <title>Orb-weaving spider Araneus ventricosus genome elucidates the spidroin gene catalogue.</title>
        <authorList>
            <person name="Kono N."/>
            <person name="Nakamura H."/>
            <person name="Ohtoshi R."/>
            <person name="Moran D.A.P."/>
            <person name="Shinohara A."/>
            <person name="Yoshida Y."/>
            <person name="Fujiwara M."/>
            <person name="Mori M."/>
            <person name="Tomita M."/>
            <person name="Arakawa K."/>
        </authorList>
    </citation>
    <scope>NUCLEOTIDE SEQUENCE [LARGE SCALE GENOMIC DNA]</scope>
</reference>
<evidence type="ECO:0000313" key="2">
    <source>
        <dbReference type="Proteomes" id="UP000499080"/>
    </source>
</evidence>
<organism evidence="1 2">
    <name type="scientific">Araneus ventricosus</name>
    <name type="common">Orbweaver spider</name>
    <name type="synonym">Epeira ventricosa</name>
    <dbReference type="NCBI Taxonomy" id="182803"/>
    <lineage>
        <taxon>Eukaryota</taxon>
        <taxon>Metazoa</taxon>
        <taxon>Ecdysozoa</taxon>
        <taxon>Arthropoda</taxon>
        <taxon>Chelicerata</taxon>
        <taxon>Arachnida</taxon>
        <taxon>Araneae</taxon>
        <taxon>Araneomorphae</taxon>
        <taxon>Entelegynae</taxon>
        <taxon>Araneoidea</taxon>
        <taxon>Araneidae</taxon>
        <taxon>Araneus</taxon>
    </lineage>
</organism>
<keyword evidence="2" id="KW-1185">Reference proteome</keyword>
<gene>
    <name evidence="1" type="ORF">AVEN_231057_1</name>
</gene>
<proteinExistence type="predicted"/>